<dbReference type="EMBL" id="NBAG03000300">
    <property type="protein sequence ID" value="PNI43749.1"/>
    <property type="molecule type" value="Genomic_DNA"/>
</dbReference>
<feature type="non-terminal residue" evidence="1">
    <location>
        <position position="102"/>
    </location>
</feature>
<organism evidence="1 2">
    <name type="scientific">Pan troglodytes</name>
    <name type="common">Chimpanzee</name>
    <dbReference type="NCBI Taxonomy" id="9598"/>
    <lineage>
        <taxon>Eukaryota</taxon>
        <taxon>Metazoa</taxon>
        <taxon>Chordata</taxon>
        <taxon>Craniata</taxon>
        <taxon>Vertebrata</taxon>
        <taxon>Euteleostomi</taxon>
        <taxon>Mammalia</taxon>
        <taxon>Eutheria</taxon>
        <taxon>Euarchontoglires</taxon>
        <taxon>Primates</taxon>
        <taxon>Haplorrhini</taxon>
        <taxon>Catarrhini</taxon>
        <taxon>Hominidae</taxon>
        <taxon>Pan</taxon>
    </lineage>
</organism>
<protein>
    <submittedName>
        <fullName evidence="1">FIGNL1 isoform 6</fullName>
    </submittedName>
</protein>
<sequence length="102" mass="11495">MQTSSSRSVHLSEWQKNYFAITSGICTGRKADAYRAQILRIQYAWANSEISQVCATKLFKKYAEKYSAIIDSDNVESGLNNYAENILTLAGSQQTDSDKWQS</sequence>
<evidence type="ECO:0000313" key="1">
    <source>
        <dbReference type="EMBL" id="PNI43749.1"/>
    </source>
</evidence>
<reference evidence="1 2" key="1">
    <citation type="submission" date="2017-12" db="EMBL/GenBank/DDBJ databases">
        <title>High-resolution comparative analysis of great ape genomes.</title>
        <authorList>
            <person name="Pollen A."/>
            <person name="Hastie A."/>
            <person name="Hormozdiari F."/>
            <person name="Dougherty M."/>
            <person name="Liu R."/>
            <person name="Chaisson M."/>
            <person name="Hoppe E."/>
            <person name="Hill C."/>
            <person name="Pang A."/>
            <person name="Hillier L."/>
            <person name="Baker C."/>
            <person name="Armstrong J."/>
            <person name="Shendure J."/>
            <person name="Paten B."/>
            <person name="Wilson R."/>
            <person name="Chao H."/>
            <person name="Schneider V."/>
            <person name="Ventura M."/>
            <person name="Kronenberg Z."/>
            <person name="Murali S."/>
            <person name="Gordon D."/>
            <person name="Cantsilieris S."/>
            <person name="Munson K."/>
            <person name="Nelson B."/>
            <person name="Raja A."/>
            <person name="Underwood J."/>
            <person name="Diekhans M."/>
            <person name="Fiddes I."/>
            <person name="Haussler D."/>
            <person name="Eichler E."/>
        </authorList>
    </citation>
    <scope>NUCLEOTIDE SEQUENCE [LARGE SCALE GENOMIC DNA]</scope>
    <source>
        <strain evidence="1">Yerkes chimp pedigree #C0471</strain>
    </source>
</reference>
<dbReference type="Proteomes" id="UP000236370">
    <property type="component" value="Unassembled WGS sequence"/>
</dbReference>
<dbReference type="AlphaFoldDB" id="A0A2J8L901"/>
<evidence type="ECO:0000313" key="2">
    <source>
        <dbReference type="Proteomes" id="UP000236370"/>
    </source>
</evidence>
<comment type="caution">
    <text evidence="1">The sequence shown here is derived from an EMBL/GenBank/DDBJ whole genome shotgun (WGS) entry which is preliminary data.</text>
</comment>
<proteinExistence type="predicted"/>
<gene>
    <name evidence="1" type="ORF">CK820_G0031405</name>
</gene>
<accession>A0A2J8L901</accession>
<name>A0A2J8L901_PANTR</name>